<dbReference type="Gene3D" id="3.90.640.10">
    <property type="entry name" value="Actin, Chain A, domain 4"/>
    <property type="match status" value="1"/>
</dbReference>
<dbReference type="PRINTS" id="PR00301">
    <property type="entry name" value="HEATSHOCK70"/>
</dbReference>
<dbReference type="InterPro" id="IPR018181">
    <property type="entry name" value="Heat_shock_70_CS"/>
</dbReference>
<organism evidence="5 6">
    <name type="scientific">Hymenobacter antarcticus</name>
    <dbReference type="NCBI Taxonomy" id="486270"/>
    <lineage>
        <taxon>Bacteria</taxon>
        <taxon>Pseudomonadati</taxon>
        <taxon>Bacteroidota</taxon>
        <taxon>Cytophagia</taxon>
        <taxon>Cytophagales</taxon>
        <taxon>Hymenobacteraceae</taxon>
        <taxon>Hymenobacter</taxon>
    </lineage>
</organism>
<dbReference type="Gene3D" id="3.30.420.40">
    <property type="match status" value="2"/>
</dbReference>
<dbReference type="SUPFAM" id="SSF53067">
    <property type="entry name" value="Actin-like ATPase domain"/>
    <property type="match status" value="2"/>
</dbReference>
<dbReference type="InterPro" id="IPR013126">
    <property type="entry name" value="Hsp_70_fam"/>
</dbReference>
<dbReference type="Gene3D" id="1.20.1270.10">
    <property type="match status" value="1"/>
</dbReference>
<reference evidence="6" key="1">
    <citation type="journal article" date="2019" name="Int. J. Syst. Evol. Microbiol.">
        <title>The Global Catalogue of Microorganisms (GCM) 10K type strain sequencing project: providing services to taxonomists for standard genome sequencing and annotation.</title>
        <authorList>
            <consortium name="The Broad Institute Genomics Platform"/>
            <consortium name="The Broad Institute Genome Sequencing Center for Infectious Disease"/>
            <person name="Wu L."/>
            <person name="Ma J."/>
        </authorList>
    </citation>
    <scope>NUCLEOTIDE SEQUENCE [LARGE SCALE GENOMIC DNA]</scope>
    <source>
        <strain evidence="6">JCM 17217</strain>
    </source>
</reference>
<evidence type="ECO:0000256" key="3">
    <source>
        <dbReference type="ARBA" id="ARBA00022840"/>
    </source>
</evidence>
<proteinExistence type="inferred from homology"/>
<protein>
    <submittedName>
        <fullName evidence="5">Fe-S protein assembly chaperone HscA</fullName>
    </submittedName>
</protein>
<dbReference type="PANTHER" id="PTHR19375">
    <property type="entry name" value="HEAT SHOCK PROTEIN 70KDA"/>
    <property type="match status" value="1"/>
</dbReference>
<sequence length="650" mass="71028">MAIVAINLATGSLQQAEIIVGIDLGTTNSLVAYVHPESRQPVAINDQGRGSIVPSIVHFPADGADPIVGTEAREFLLTDPQRTVYSVKRLLGKSYRDLGQHATQLGYKVIDDNSEGLVKIRVADRFYSPIELSADILKELRARAEHALKTPVNRAVITVPAYFNDSQRQATRDAGRLAGLEVLRIVNEPTAAALAYGIGLDPDEEKTVAVYDLGGGTFDISILRIQQGIFEVLSTNGDTYLGGDDLDRAVVDYWTATFGLSQSFHTNPHLQQQLRLAAEMAKKYLSQHDDFTTHLTDETGQNTTVTLTRTQFNDLIRPLVERTIAACRQAVADAGLTGFENKRVSGQESLNAVTSHPPTPLPSYPKLDAVLLVGGSTRVPLVYDAVSEFFGQPANNSLNPDEVVALGAAIQADILAGNRRDVLLLDVTPLTLGIETLGGLLDPIIPRNSKIPTKAGRQYTTSVDGQVNLKIAVYQGERDQVSQNRKLGEFTLTGIPAMPAGLPKVDVNFLLNADGILQVEAIELRSNTRQQVEIKPQYGLTDDQVEQMLMDSLLNAKDDVAARLLIEARTAAEQLLYQVSNFTRKNRQHLTETELHDTEAQVEKVRTALTGTDRDPILKAMDELDELTRPYAERVMNISIQQAMAGKKIG</sequence>
<comment type="caution">
    <text evidence="5">The sequence shown here is derived from an EMBL/GenBank/DDBJ whole genome shotgun (WGS) entry which is preliminary data.</text>
</comment>
<dbReference type="Proteomes" id="UP001501556">
    <property type="component" value="Unassembled WGS sequence"/>
</dbReference>
<dbReference type="Pfam" id="PF00012">
    <property type="entry name" value="HSP70"/>
    <property type="match status" value="2"/>
</dbReference>
<dbReference type="PROSITE" id="PS00329">
    <property type="entry name" value="HSP70_2"/>
    <property type="match status" value="1"/>
</dbReference>
<evidence type="ECO:0000313" key="6">
    <source>
        <dbReference type="Proteomes" id="UP001501556"/>
    </source>
</evidence>
<dbReference type="EMBL" id="BAABDI010000012">
    <property type="protein sequence ID" value="GAA3975242.1"/>
    <property type="molecule type" value="Genomic_DNA"/>
</dbReference>
<evidence type="ECO:0000256" key="2">
    <source>
        <dbReference type="ARBA" id="ARBA00022741"/>
    </source>
</evidence>
<dbReference type="PROSITE" id="PS00297">
    <property type="entry name" value="HSP70_1"/>
    <property type="match status" value="1"/>
</dbReference>
<dbReference type="InterPro" id="IPR029048">
    <property type="entry name" value="HSP70_C_sf"/>
</dbReference>
<evidence type="ECO:0000256" key="1">
    <source>
        <dbReference type="ARBA" id="ARBA00007381"/>
    </source>
</evidence>
<accession>A0ABP7Q2R6</accession>
<evidence type="ECO:0000313" key="5">
    <source>
        <dbReference type="EMBL" id="GAA3975242.1"/>
    </source>
</evidence>
<dbReference type="SUPFAM" id="SSF100920">
    <property type="entry name" value="Heat shock protein 70kD (HSP70), peptide-binding domain"/>
    <property type="match status" value="1"/>
</dbReference>
<evidence type="ECO:0000256" key="4">
    <source>
        <dbReference type="RuleBase" id="RU003322"/>
    </source>
</evidence>
<gene>
    <name evidence="5" type="primary">hscA</name>
    <name evidence="5" type="ORF">GCM10022407_21050</name>
</gene>
<dbReference type="InterPro" id="IPR029047">
    <property type="entry name" value="HSP70_peptide-bd_sf"/>
</dbReference>
<name>A0ABP7Q2R6_9BACT</name>
<dbReference type="SUPFAM" id="SSF100934">
    <property type="entry name" value="Heat shock protein 70kD (HSP70), C-terminal subdomain"/>
    <property type="match status" value="1"/>
</dbReference>
<dbReference type="PROSITE" id="PS01036">
    <property type="entry name" value="HSP70_3"/>
    <property type="match status" value="1"/>
</dbReference>
<dbReference type="RefSeq" id="WP_345123959.1">
    <property type="nucleotide sequence ID" value="NZ_BAABDI010000012.1"/>
</dbReference>
<dbReference type="Gene3D" id="2.60.34.10">
    <property type="entry name" value="Substrate Binding Domain Of DNAk, Chain A, domain 1"/>
    <property type="match status" value="1"/>
</dbReference>
<dbReference type="InterPro" id="IPR043129">
    <property type="entry name" value="ATPase_NBD"/>
</dbReference>
<keyword evidence="3 4" id="KW-0067">ATP-binding</keyword>
<comment type="similarity">
    <text evidence="1 4">Belongs to the heat shock protein 70 family.</text>
</comment>
<keyword evidence="2 4" id="KW-0547">Nucleotide-binding</keyword>
<keyword evidence="6" id="KW-1185">Reference proteome</keyword>